<keyword evidence="9" id="KW-1185">Reference proteome</keyword>
<comment type="similarity">
    <text evidence="2">Belongs to the polysaccharide deacetylase family.</text>
</comment>
<evidence type="ECO:0000256" key="3">
    <source>
        <dbReference type="ARBA" id="ARBA00020071"/>
    </source>
</evidence>
<dbReference type="InterPro" id="IPR011330">
    <property type="entry name" value="Glyco_hydro/deAcase_b/a-brl"/>
</dbReference>
<dbReference type="Pfam" id="PF11959">
    <property type="entry name" value="DUF3473"/>
    <property type="match status" value="1"/>
</dbReference>
<gene>
    <name evidence="6" type="ORF">FHS52_001890</name>
    <name evidence="7" type="ORF">GRI59_10265</name>
</gene>
<dbReference type="InterPro" id="IPR014344">
    <property type="entry name" value="XrtA_polysacc_deacetyl"/>
</dbReference>
<evidence type="ECO:0000313" key="6">
    <source>
        <dbReference type="EMBL" id="MBB3775921.1"/>
    </source>
</evidence>
<evidence type="ECO:0000313" key="9">
    <source>
        <dbReference type="Proteomes" id="UP000548685"/>
    </source>
</evidence>
<feature type="domain" description="NodB homology" evidence="5">
    <location>
        <begin position="42"/>
        <end position="180"/>
    </location>
</feature>
<dbReference type="AlphaFoldDB" id="A0A6I4UN79"/>
<name>A0A6I4UN79_9SPHN</name>
<dbReference type="Gene3D" id="3.20.20.370">
    <property type="entry name" value="Glycoside hydrolase/deacetylase"/>
    <property type="match status" value="1"/>
</dbReference>
<dbReference type="PANTHER" id="PTHR47561:SF1">
    <property type="entry name" value="POLYSACCHARIDE DEACETYLASE FAMILY PROTEIN (AFU_ORTHOLOGUE AFUA_6G05030)"/>
    <property type="match status" value="1"/>
</dbReference>
<dbReference type="SUPFAM" id="SSF88713">
    <property type="entry name" value="Glycoside hydrolase/deacetylase"/>
    <property type="match status" value="1"/>
</dbReference>
<comment type="function">
    <text evidence="1">Is involved in generating a small heat-stable compound (Nod), an acylated oligomer of N-acetylglucosamine, that stimulates mitosis in various plant protoplasts.</text>
</comment>
<dbReference type="Proteomes" id="UP000430021">
    <property type="component" value="Unassembled WGS sequence"/>
</dbReference>
<dbReference type="InterPro" id="IPR002509">
    <property type="entry name" value="NODB_dom"/>
</dbReference>
<evidence type="ECO:0000256" key="4">
    <source>
        <dbReference type="ARBA" id="ARBA00032976"/>
    </source>
</evidence>
<evidence type="ECO:0000313" key="8">
    <source>
        <dbReference type="Proteomes" id="UP000430021"/>
    </source>
</evidence>
<dbReference type="EMBL" id="JACICE010000002">
    <property type="protein sequence ID" value="MBB3775921.1"/>
    <property type="molecule type" value="Genomic_DNA"/>
</dbReference>
<protein>
    <recommendedName>
        <fullName evidence="3">Chitooligosaccharide deacetylase</fullName>
    </recommendedName>
    <alternativeName>
        <fullName evidence="4">Nodulation protein B</fullName>
    </alternativeName>
</protein>
<organism evidence="7 8">
    <name type="scientific">Erythrobacter ramosus</name>
    <dbReference type="NCBI Taxonomy" id="35811"/>
    <lineage>
        <taxon>Bacteria</taxon>
        <taxon>Pseudomonadati</taxon>
        <taxon>Pseudomonadota</taxon>
        <taxon>Alphaproteobacteria</taxon>
        <taxon>Sphingomonadales</taxon>
        <taxon>Erythrobacteraceae</taxon>
        <taxon>Erythrobacter/Porphyrobacter group</taxon>
        <taxon>Erythrobacter</taxon>
    </lineage>
</organism>
<accession>A0A6I4UN79</accession>
<dbReference type="CDD" id="cd10941">
    <property type="entry name" value="CE4_PuuE_HpPgdA_like_2"/>
    <property type="match status" value="1"/>
</dbReference>
<reference evidence="6 9" key="2">
    <citation type="submission" date="2020-08" db="EMBL/GenBank/DDBJ databases">
        <title>Genomic Encyclopedia of Type Strains, Phase IV (KMG-IV): sequencing the most valuable type-strain genomes for metagenomic binning, comparative biology and taxonomic classification.</title>
        <authorList>
            <person name="Goeker M."/>
        </authorList>
    </citation>
    <scope>NUCLEOTIDE SEQUENCE [LARGE SCALE GENOMIC DNA]</scope>
    <source>
        <strain evidence="6 9">DSM 8510</strain>
    </source>
</reference>
<evidence type="ECO:0000313" key="7">
    <source>
        <dbReference type="EMBL" id="MXP38989.1"/>
    </source>
</evidence>
<evidence type="ECO:0000259" key="5">
    <source>
        <dbReference type="PROSITE" id="PS51677"/>
    </source>
</evidence>
<proteinExistence type="inferred from homology"/>
<dbReference type="PROSITE" id="PS51677">
    <property type="entry name" value="NODB"/>
    <property type="match status" value="1"/>
</dbReference>
<dbReference type="OrthoDB" id="9784220at2"/>
<evidence type="ECO:0000256" key="1">
    <source>
        <dbReference type="ARBA" id="ARBA00003236"/>
    </source>
</evidence>
<dbReference type="NCBIfam" id="TIGR03006">
    <property type="entry name" value="pepcterm_polyde"/>
    <property type="match status" value="1"/>
</dbReference>
<dbReference type="InterPro" id="IPR045235">
    <property type="entry name" value="PuuE_HpPgdA-like"/>
</dbReference>
<dbReference type="PANTHER" id="PTHR47561">
    <property type="entry name" value="POLYSACCHARIDE DEACETYLASE FAMILY PROTEIN (AFU_ORTHOLOGUE AFUA_6G05030)"/>
    <property type="match status" value="1"/>
</dbReference>
<comment type="caution">
    <text evidence="7">The sequence shown here is derived from an EMBL/GenBank/DDBJ whole genome shotgun (WGS) entry which is preliminary data.</text>
</comment>
<dbReference type="EMBL" id="WTYB01000002">
    <property type="protein sequence ID" value="MXP38989.1"/>
    <property type="molecule type" value="Genomic_DNA"/>
</dbReference>
<dbReference type="RefSeq" id="WP_160761074.1">
    <property type="nucleotide sequence ID" value="NZ_BAAADZ010000010.1"/>
</dbReference>
<dbReference type="Pfam" id="PF01522">
    <property type="entry name" value="Polysacc_deac_1"/>
    <property type="match status" value="1"/>
</dbReference>
<dbReference type="GO" id="GO:0016810">
    <property type="term" value="F:hydrolase activity, acting on carbon-nitrogen (but not peptide) bonds"/>
    <property type="evidence" value="ECO:0007669"/>
    <property type="project" value="InterPro"/>
</dbReference>
<reference evidence="7 8" key="1">
    <citation type="submission" date="2019-12" db="EMBL/GenBank/DDBJ databases">
        <title>Genomic-based taxomic classification of the family Erythrobacteraceae.</title>
        <authorList>
            <person name="Xu L."/>
        </authorList>
    </citation>
    <scope>NUCLEOTIDE SEQUENCE [LARGE SCALE GENOMIC DNA]</scope>
    <source>
        <strain evidence="7 8">JCM 10282</strain>
    </source>
</reference>
<sequence>MNAPFQPLSERLATGASLGAAQGIVNGLSVDVEDWFQVGAFENVIARGEWDSIKTRVEDNVYRVIDLFAEADVSATFFTLGWVAKRHPNMVRRIADAGHELASHGYDHARVFTMDRAGFAEDIRKARTIIEDCSGVAVTGYRAPSFSIDSRTPWAFAELAEQGYVYSSSVAPVAHDHYGWPEAPRFAFKPLPWSPMVELPVTTAMLGGRRVAAGGGGFFRVLPYGFSRWAIRQVNRSDGRPAVFYFHPWEVDPDQPRVGHAPLRSRFRHYTGLGKMAGKLRELVHEFRWSRMDLVAHREAARAEDLFLPDPDAASADIAA</sequence>
<evidence type="ECO:0000256" key="2">
    <source>
        <dbReference type="ARBA" id="ARBA00010973"/>
    </source>
</evidence>
<dbReference type="Proteomes" id="UP000548685">
    <property type="component" value="Unassembled WGS sequence"/>
</dbReference>
<dbReference type="InterPro" id="IPR022560">
    <property type="entry name" value="DUF3473"/>
</dbReference>
<dbReference type="GO" id="GO:0005975">
    <property type="term" value="P:carbohydrate metabolic process"/>
    <property type="evidence" value="ECO:0007669"/>
    <property type="project" value="InterPro"/>
</dbReference>